<proteinExistence type="predicted"/>
<dbReference type="Pfam" id="PF01553">
    <property type="entry name" value="Acyltransferase"/>
    <property type="match status" value="1"/>
</dbReference>
<dbReference type="SUPFAM" id="SSF69593">
    <property type="entry name" value="Glycerol-3-phosphate (1)-acyltransferase"/>
    <property type="match status" value="1"/>
</dbReference>
<dbReference type="RefSeq" id="WP_289365973.1">
    <property type="nucleotide sequence ID" value="NZ_JAUCBP010000011.1"/>
</dbReference>
<dbReference type="NCBIfam" id="NF010621">
    <property type="entry name" value="PRK14014.1"/>
    <property type="match status" value="1"/>
</dbReference>
<dbReference type="SMART" id="SM00563">
    <property type="entry name" value="PlsC"/>
    <property type="match status" value="1"/>
</dbReference>
<feature type="transmembrane region" description="Helical" evidence="1">
    <location>
        <begin position="86"/>
        <end position="104"/>
    </location>
</feature>
<reference evidence="3 4" key="1">
    <citation type="submission" date="2023-06" db="EMBL/GenBank/DDBJ databases">
        <title>Alteromonas sp. ASW11-36 isolated from intertidal sand.</title>
        <authorList>
            <person name="Li Y."/>
        </authorList>
    </citation>
    <scope>NUCLEOTIDE SEQUENCE [LARGE SCALE GENOMIC DNA]</scope>
    <source>
        <strain evidence="3 4">ASW11-36</strain>
    </source>
</reference>
<sequence length="296" mass="34224">MRVVLAPFIFLIHLPLQLINLAFWGLLIITFGLIKLIAPKWLCNQLLNPLMNCFLLWFGQVSVWFIRVFNNVRLEYNIAGELSTEHWYLIMANHISYLDIILMIQFAHGRIPPPKFFLKKELIWMPFVGLGAWALDMPFMRRYSQAFVAKHPHLRGKDIETTRKSCEKFKDQPTTVINFVEGTRFTPEKHASKQSRFECLLPPKAGGIAFTLAAMGELFTNILDVSLAYPDNTRHPMLEMLAGQMRRIVIDVQVLPVDNDVIGDYFENASFKARFQQWLNGVWAAKDERLKQILGS</sequence>
<dbReference type="InterPro" id="IPR002123">
    <property type="entry name" value="Plipid/glycerol_acylTrfase"/>
</dbReference>
<accession>A0ABT7SZ22</accession>
<keyword evidence="1" id="KW-0472">Membrane</keyword>
<evidence type="ECO:0000313" key="3">
    <source>
        <dbReference type="EMBL" id="MDM7861443.1"/>
    </source>
</evidence>
<feature type="domain" description="Phospholipid/glycerol acyltransferase" evidence="2">
    <location>
        <begin position="88"/>
        <end position="230"/>
    </location>
</feature>
<evidence type="ECO:0000259" key="2">
    <source>
        <dbReference type="SMART" id="SM00563"/>
    </source>
</evidence>
<dbReference type="CDD" id="cd07990">
    <property type="entry name" value="LPLAT_LCLAT1-like"/>
    <property type="match status" value="1"/>
</dbReference>
<keyword evidence="1" id="KW-0812">Transmembrane</keyword>
<dbReference type="PANTHER" id="PTHR10983">
    <property type="entry name" value="1-ACYLGLYCEROL-3-PHOSPHATE ACYLTRANSFERASE-RELATED"/>
    <property type="match status" value="1"/>
</dbReference>
<evidence type="ECO:0000313" key="4">
    <source>
        <dbReference type="Proteomes" id="UP001234343"/>
    </source>
</evidence>
<organism evidence="3 4">
    <name type="scientific">Alteromonas arenosi</name>
    <dbReference type="NCBI Taxonomy" id="3055817"/>
    <lineage>
        <taxon>Bacteria</taxon>
        <taxon>Pseudomonadati</taxon>
        <taxon>Pseudomonadota</taxon>
        <taxon>Gammaproteobacteria</taxon>
        <taxon>Alteromonadales</taxon>
        <taxon>Alteromonadaceae</taxon>
        <taxon>Alteromonas/Salinimonas group</taxon>
        <taxon>Alteromonas</taxon>
    </lineage>
</organism>
<comment type="caution">
    <text evidence="3">The sequence shown here is derived from an EMBL/GenBank/DDBJ whole genome shotgun (WGS) entry which is preliminary data.</text>
</comment>
<name>A0ABT7SZ22_9ALTE</name>
<dbReference type="GO" id="GO:0016746">
    <property type="term" value="F:acyltransferase activity"/>
    <property type="evidence" value="ECO:0007669"/>
    <property type="project" value="UniProtKB-KW"/>
</dbReference>
<dbReference type="Proteomes" id="UP001234343">
    <property type="component" value="Unassembled WGS sequence"/>
</dbReference>
<feature type="transmembrane region" description="Helical" evidence="1">
    <location>
        <begin position="6"/>
        <end position="34"/>
    </location>
</feature>
<feature type="transmembrane region" description="Helical" evidence="1">
    <location>
        <begin position="46"/>
        <end position="66"/>
    </location>
</feature>
<dbReference type="EC" id="2.3.-.-" evidence="3"/>
<evidence type="ECO:0000256" key="1">
    <source>
        <dbReference type="SAM" id="Phobius"/>
    </source>
</evidence>
<keyword evidence="3" id="KW-0012">Acyltransferase</keyword>
<dbReference type="EMBL" id="JAUCBP010000011">
    <property type="protein sequence ID" value="MDM7861443.1"/>
    <property type="molecule type" value="Genomic_DNA"/>
</dbReference>
<keyword evidence="1" id="KW-1133">Transmembrane helix</keyword>
<keyword evidence="4" id="KW-1185">Reference proteome</keyword>
<protein>
    <submittedName>
        <fullName evidence="3">Acyltransferase</fullName>
        <ecNumber evidence="3">2.3.-.-</ecNumber>
    </submittedName>
</protein>
<keyword evidence="3" id="KW-0808">Transferase</keyword>
<dbReference type="PANTHER" id="PTHR10983:SF15">
    <property type="entry name" value="ACYLTRANSFERASE YIHG-RELATED"/>
    <property type="match status" value="1"/>
</dbReference>
<gene>
    <name evidence="3" type="ORF">QTP81_12650</name>
</gene>